<accession>A0ABP7YPA7</accession>
<dbReference type="InterPro" id="IPR036291">
    <property type="entry name" value="NAD(P)-bd_dom_sf"/>
</dbReference>
<dbReference type="Gene3D" id="3.40.50.720">
    <property type="entry name" value="NAD(P)-binding Rossmann-like Domain"/>
    <property type="match status" value="1"/>
</dbReference>
<protein>
    <recommendedName>
        <fullName evidence="3">NAD(P)-binding protein</fullName>
    </recommendedName>
</protein>
<dbReference type="PANTHER" id="PTHR14097:SF7">
    <property type="entry name" value="OXIDOREDUCTASE HTATIP2"/>
    <property type="match status" value="1"/>
</dbReference>
<dbReference type="Proteomes" id="UP001500101">
    <property type="component" value="Unassembled WGS sequence"/>
</dbReference>
<dbReference type="RefSeq" id="WP_344674276.1">
    <property type="nucleotide sequence ID" value="NZ_BAAAZI010000006.1"/>
</dbReference>
<evidence type="ECO:0008006" key="3">
    <source>
        <dbReference type="Google" id="ProtNLM"/>
    </source>
</evidence>
<keyword evidence="2" id="KW-1185">Reference proteome</keyword>
<dbReference type="SUPFAM" id="SSF51735">
    <property type="entry name" value="NAD(P)-binding Rossmann-fold domains"/>
    <property type="match status" value="1"/>
</dbReference>
<organism evidence="1 2">
    <name type="scientific">Sphingobacterium kyonggiense</name>
    <dbReference type="NCBI Taxonomy" id="714075"/>
    <lineage>
        <taxon>Bacteria</taxon>
        <taxon>Pseudomonadati</taxon>
        <taxon>Bacteroidota</taxon>
        <taxon>Sphingobacteriia</taxon>
        <taxon>Sphingobacteriales</taxon>
        <taxon>Sphingobacteriaceae</taxon>
        <taxon>Sphingobacterium</taxon>
    </lineage>
</organism>
<evidence type="ECO:0000313" key="1">
    <source>
        <dbReference type="EMBL" id="GAA4139234.1"/>
    </source>
</evidence>
<gene>
    <name evidence="1" type="ORF">GCM10022216_17170</name>
</gene>
<reference evidence="2" key="1">
    <citation type="journal article" date="2019" name="Int. J. Syst. Evol. Microbiol.">
        <title>The Global Catalogue of Microorganisms (GCM) 10K type strain sequencing project: providing services to taxonomists for standard genome sequencing and annotation.</title>
        <authorList>
            <consortium name="The Broad Institute Genomics Platform"/>
            <consortium name="The Broad Institute Genome Sequencing Center for Infectious Disease"/>
            <person name="Wu L."/>
            <person name="Ma J."/>
        </authorList>
    </citation>
    <scope>NUCLEOTIDE SEQUENCE [LARGE SCALE GENOMIC DNA]</scope>
    <source>
        <strain evidence="2">JCM 16704</strain>
    </source>
</reference>
<dbReference type="EMBL" id="BAAAZI010000006">
    <property type="protein sequence ID" value="GAA4139234.1"/>
    <property type="molecule type" value="Genomic_DNA"/>
</dbReference>
<proteinExistence type="predicted"/>
<dbReference type="PANTHER" id="PTHR14097">
    <property type="entry name" value="OXIDOREDUCTASE HTATIP2"/>
    <property type="match status" value="1"/>
</dbReference>
<sequence length="217" mass="24636">MKAVVIGGTGATGRELVLQLLANPQVESVVALVRRAFFPPDPKLQEVIVDFDRLEEYAAYIVGDVAYSTLGTTLKQAGDKDKQWQVDYEYQLHFARIARRNKIFTFVLLSANQAHPDSRIFYSRMKGKLEEAIISLDYPKLIILRPGFIARPNTDRRMEKISLGIISFFNKIGLFRKFRPISTVDLANVILNSSLNENEKDVDIWESPKILGFKQSA</sequence>
<name>A0ABP7YPA7_9SPHI</name>
<evidence type="ECO:0000313" key="2">
    <source>
        <dbReference type="Proteomes" id="UP001500101"/>
    </source>
</evidence>
<comment type="caution">
    <text evidence="1">The sequence shown here is derived from an EMBL/GenBank/DDBJ whole genome shotgun (WGS) entry which is preliminary data.</text>
</comment>